<keyword evidence="3" id="KW-1185">Reference proteome</keyword>
<reference evidence="3" key="1">
    <citation type="submission" date="2017-05" db="EMBL/GenBank/DDBJ databases">
        <title>Streptomyces olivochromogenes NBRC 3561 whole genome shotgun sequence.</title>
        <authorList>
            <person name="Dohra H."/>
            <person name="Kodani S."/>
        </authorList>
    </citation>
    <scope>NUCLEOTIDE SEQUENCE [LARGE SCALE GENOMIC DNA]</scope>
    <source>
        <strain evidence="3">NBRC 3561</strain>
    </source>
</reference>
<dbReference type="STRING" id="1963.AQJ27_04480"/>
<evidence type="ECO:0008006" key="4">
    <source>
        <dbReference type="Google" id="ProtNLM"/>
    </source>
</evidence>
<proteinExistence type="predicted"/>
<dbReference type="RefSeq" id="WP_067361837.1">
    <property type="nucleotide sequence ID" value="NZ_BDQI01000001.1"/>
</dbReference>
<gene>
    <name evidence="2" type="ORF">SO3561_00299</name>
</gene>
<feature type="region of interest" description="Disordered" evidence="1">
    <location>
        <begin position="238"/>
        <end position="259"/>
    </location>
</feature>
<evidence type="ECO:0000256" key="1">
    <source>
        <dbReference type="SAM" id="MobiDB-lite"/>
    </source>
</evidence>
<accession>A0A250V3Q0</accession>
<dbReference type="AlphaFoldDB" id="A0A250V3Q0"/>
<dbReference type="SUPFAM" id="SSF69279">
    <property type="entry name" value="Phage tail proteins"/>
    <property type="match status" value="1"/>
</dbReference>
<evidence type="ECO:0000313" key="2">
    <source>
        <dbReference type="EMBL" id="GAX48817.1"/>
    </source>
</evidence>
<evidence type="ECO:0000313" key="3">
    <source>
        <dbReference type="Proteomes" id="UP000217446"/>
    </source>
</evidence>
<protein>
    <recommendedName>
        <fullName evidence="4">Type IV secretion protein Rhs</fullName>
    </recommendedName>
</protein>
<comment type="caution">
    <text evidence="2">The sequence shown here is derived from an EMBL/GenBank/DDBJ whole genome shotgun (WGS) entry which is preliminary data.</text>
</comment>
<dbReference type="Proteomes" id="UP000217446">
    <property type="component" value="Unassembled WGS sequence"/>
</dbReference>
<organism evidence="2 3">
    <name type="scientific">Streptomyces olivochromogenes</name>
    <dbReference type="NCBI Taxonomy" id="1963"/>
    <lineage>
        <taxon>Bacteria</taxon>
        <taxon>Bacillati</taxon>
        <taxon>Actinomycetota</taxon>
        <taxon>Actinomycetes</taxon>
        <taxon>Kitasatosporales</taxon>
        <taxon>Streptomycetaceae</taxon>
        <taxon>Streptomyces</taxon>
    </lineage>
</organism>
<name>A0A250V3Q0_STROL</name>
<sequence>MAPPANALATPLPADSYAPCFEVALDGSEIAAQMRDCVLDIQVVRELDKTGTFSLALSNWDELSRRLRFDDPKHFAPGQLVEIRLGYTSLGRPLVVAKGQVTTVQSDFPSSGPPTLQITGQDRTTRMKERKPRPNDVKKFLNLADWQIAQKIAERHQLELVAEKEGVVHPLVTQDNLDDVSFLLKRAKGIDRECYVAPCPRTGVEKLYFVSPADGRAGSTARQPRTFDLWYAVPAGGARSDRAEQGPAATGSPEPNLISFRPTVTLSGQVAKVTVRGWDPRTKKAIVGIATQADLRAERDAGRSGPAAAAQEMGDREEVIVDRPVGSEQEARALAVSVLRGKSYEFVTCAGQLAGVPDLVPSDSLRIGGVGSRFGGTYYTTKVTHSFNSSGFLTSFEARRTSEGR</sequence>
<dbReference type="EMBL" id="BDQI01000001">
    <property type="protein sequence ID" value="GAX48817.1"/>
    <property type="molecule type" value="Genomic_DNA"/>
</dbReference>